<accession>A0A8R1DFK2</accession>
<feature type="compositionally biased region" description="Polar residues" evidence="1">
    <location>
        <begin position="43"/>
        <end position="53"/>
    </location>
</feature>
<keyword evidence="3" id="KW-1185">Reference proteome</keyword>
<proteinExistence type="predicted"/>
<protein>
    <submittedName>
        <fullName evidence="2">Uncharacterized protein</fullName>
    </submittedName>
</protein>
<evidence type="ECO:0000313" key="2">
    <source>
        <dbReference type="EnsemblMetazoa" id="CJA00728.1"/>
    </source>
</evidence>
<evidence type="ECO:0000256" key="1">
    <source>
        <dbReference type="SAM" id="MobiDB-lite"/>
    </source>
</evidence>
<dbReference type="Proteomes" id="UP000005237">
    <property type="component" value="Unassembled WGS sequence"/>
</dbReference>
<reference evidence="2" key="2">
    <citation type="submission" date="2022-06" db="UniProtKB">
        <authorList>
            <consortium name="EnsemblMetazoa"/>
        </authorList>
    </citation>
    <scope>IDENTIFICATION</scope>
    <source>
        <strain evidence="2">DF5081</strain>
    </source>
</reference>
<evidence type="ECO:0000313" key="3">
    <source>
        <dbReference type="Proteomes" id="UP000005237"/>
    </source>
</evidence>
<feature type="region of interest" description="Disordered" evidence="1">
    <location>
        <begin position="43"/>
        <end position="67"/>
    </location>
</feature>
<dbReference type="AlphaFoldDB" id="A0A8R1DFK2"/>
<sequence length="114" mass="12922">MEVNQPQKCVNIGDIVDNIQKNNFVARPVALFSIPNPIVQHQQKATEHASSIASDIESWKNASDDERKAMEHQIGVLRQRQQQIRQSSMEMSVLVDQIKQRLGNFERQKLGNGG</sequence>
<reference evidence="3" key="1">
    <citation type="submission" date="2010-08" db="EMBL/GenBank/DDBJ databases">
        <authorList>
            <consortium name="Caenorhabditis japonica Sequencing Consortium"/>
            <person name="Wilson R.K."/>
        </authorList>
    </citation>
    <scope>NUCLEOTIDE SEQUENCE [LARGE SCALE GENOMIC DNA]</scope>
    <source>
        <strain evidence="3">DF5081</strain>
    </source>
</reference>
<name>A0A8R1DFK2_CAEJA</name>
<organism evidence="2 3">
    <name type="scientific">Caenorhabditis japonica</name>
    <dbReference type="NCBI Taxonomy" id="281687"/>
    <lineage>
        <taxon>Eukaryota</taxon>
        <taxon>Metazoa</taxon>
        <taxon>Ecdysozoa</taxon>
        <taxon>Nematoda</taxon>
        <taxon>Chromadorea</taxon>
        <taxon>Rhabditida</taxon>
        <taxon>Rhabditina</taxon>
        <taxon>Rhabditomorpha</taxon>
        <taxon>Rhabditoidea</taxon>
        <taxon>Rhabditidae</taxon>
        <taxon>Peloderinae</taxon>
        <taxon>Caenorhabditis</taxon>
    </lineage>
</organism>
<dbReference type="EnsemblMetazoa" id="CJA00728.1">
    <property type="protein sequence ID" value="CJA00728.1"/>
    <property type="gene ID" value="WBGene00119932"/>
</dbReference>